<feature type="signal peptide" evidence="1">
    <location>
        <begin position="1"/>
        <end position="24"/>
    </location>
</feature>
<name>A0A224YBS8_9ACAR</name>
<accession>A0A224YBS8</accession>
<evidence type="ECO:0000313" key="2">
    <source>
        <dbReference type="EMBL" id="MAA13129.1"/>
    </source>
</evidence>
<proteinExistence type="predicted"/>
<evidence type="ECO:0000256" key="1">
    <source>
        <dbReference type="SAM" id="SignalP"/>
    </source>
</evidence>
<feature type="chain" id="PRO_5012126694" description="Secreted protein" evidence="1">
    <location>
        <begin position="25"/>
        <end position="168"/>
    </location>
</feature>
<dbReference type="AlphaFoldDB" id="A0A224YBS8"/>
<reference evidence="2" key="1">
    <citation type="journal article" date="2017" name="Parasit. Vectors">
        <title>Sialotranscriptomics of Rhipicephalus zambeziensis reveals intricate expression profiles of secretory proteins and suggests tight temporal transcriptional regulation during blood-feeding.</title>
        <authorList>
            <person name="de Castro M.H."/>
            <person name="de Klerk D."/>
            <person name="Pienaar R."/>
            <person name="Rees D.J.G."/>
            <person name="Mans B.J."/>
        </authorList>
    </citation>
    <scope>NUCLEOTIDE SEQUENCE</scope>
    <source>
        <tissue evidence="2">Salivary glands</tissue>
    </source>
</reference>
<protein>
    <recommendedName>
        <fullName evidence="3">Secreted protein</fullName>
    </recommendedName>
</protein>
<keyword evidence="1" id="KW-0732">Signal</keyword>
<sequence length="168" mass="18847">MHADAQHLTILLSFSWCPLPSSQGWLVASKHEHAVNSVLATALVGLPPINVVPPGESGSAEPRAAVSLLHAFTTWHLQKWHRSYEQDCWTSAVCDILIACFLFITSRLTTMNVGRVRTYEANMPSEFPGEQGELHYRPTGVPLQVFRRTLLFFDVVRTHRKAVHGFQT</sequence>
<organism evidence="2">
    <name type="scientific">Rhipicephalus zambeziensis</name>
    <dbReference type="NCBI Taxonomy" id="60191"/>
    <lineage>
        <taxon>Eukaryota</taxon>
        <taxon>Metazoa</taxon>
        <taxon>Ecdysozoa</taxon>
        <taxon>Arthropoda</taxon>
        <taxon>Chelicerata</taxon>
        <taxon>Arachnida</taxon>
        <taxon>Acari</taxon>
        <taxon>Parasitiformes</taxon>
        <taxon>Ixodida</taxon>
        <taxon>Ixodoidea</taxon>
        <taxon>Ixodidae</taxon>
        <taxon>Rhipicephalinae</taxon>
        <taxon>Rhipicephalus</taxon>
        <taxon>Rhipicephalus</taxon>
    </lineage>
</organism>
<evidence type="ECO:0008006" key="3">
    <source>
        <dbReference type="Google" id="ProtNLM"/>
    </source>
</evidence>
<dbReference type="EMBL" id="GFPF01001983">
    <property type="protein sequence ID" value="MAA13129.1"/>
    <property type="molecule type" value="Transcribed_RNA"/>
</dbReference>